<dbReference type="FunFam" id="3.40.50.720:FF:000084">
    <property type="entry name" value="Short-chain dehydrogenase reductase"/>
    <property type="match status" value="1"/>
</dbReference>
<keyword evidence="4" id="KW-1185">Reference proteome</keyword>
<dbReference type="EMBL" id="JABWMJ010000008">
    <property type="protein sequence ID" value="NUZ07441.1"/>
    <property type="molecule type" value="Genomic_DNA"/>
</dbReference>
<sequence>MSRRFEGRVAIVTAAGSGIGAATAKRLAAEGALLVVADLSGTRARATADVIEAAGSEVAWLKMDAAEPPAVEATVALALSRWGRLDVLVNNAGYGEPALLCDTSIESWNRTLAVTLTSVFLGLKHALPVMRRQGRGAVVNTASVSGIAGDIGMPAYNAAKAGVVNLTRAAALECAGQGIRVNCVCPGGIDTRVTQILAGDRADELRRTMAAVHPLQRMGSAEEIAAAIAFLASDEASFITGAALVADGGLTAATGLPPYVAQ</sequence>
<dbReference type="PANTHER" id="PTHR42879:SF2">
    <property type="entry name" value="3-OXOACYL-[ACYL-CARRIER-PROTEIN] REDUCTASE FABG"/>
    <property type="match status" value="1"/>
</dbReference>
<dbReference type="Pfam" id="PF13561">
    <property type="entry name" value="adh_short_C2"/>
    <property type="match status" value="1"/>
</dbReference>
<dbReference type="NCBIfam" id="NF005559">
    <property type="entry name" value="PRK07231.1"/>
    <property type="match status" value="1"/>
</dbReference>
<dbReference type="SUPFAM" id="SSF51735">
    <property type="entry name" value="NAD(P)-binding Rossmann-fold domains"/>
    <property type="match status" value="1"/>
</dbReference>
<protein>
    <submittedName>
        <fullName evidence="3">SDR family oxidoreductase</fullName>
    </submittedName>
</protein>
<gene>
    <name evidence="3" type="ORF">HQN59_16885</name>
</gene>
<evidence type="ECO:0000256" key="1">
    <source>
        <dbReference type="ARBA" id="ARBA00006484"/>
    </source>
</evidence>
<dbReference type="InterPro" id="IPR057326">
    <property type="entry name" value="KR_dom"/>
</dbReference>
<dbReference type="PRINTS" id="PR00081">
    <property type="entry name" value="GDHRDH"/>
</dbReference>
<dbReference type="InterPro" id="IPR036291">
    <property type="entry name" value="NAD(P)-bd_dom_sf"/>
</dbReference>
<proteinExistence type="inferred from homology"/>
<dbReference type="PANTHER" id="PTHR42879">
    <property type="entry name" value="3-OXOACYL-(ACYL-CARRIER-PROTEIN) REDUCTASE"/>
    <property type="match status" value="1"/>
</dbReference>
<dbReference type="InterPro" id="IPR050259">
    <property type="entry name" value="SDR"/>
</dbReference>
<dbReference type="InterPro" id="IPR002347">
    <property type="entry name" value="SDR_fam"/>
</dbReference>
<feature type="domain" description="Ketoreductase" evidence="2">
    <location>
        <begin position="8"/>
        <end position="187"/>
    </location>
</feature>
<dbReference type="PROSITE" id="PS00061">
    <property type="entry name" value="ADH_SHORT"/>
    <property type="match status" value="1"/>
</dbReference>
<dbReference type="CDD" id="cd05233">
    <property type="entry name" value="SDR_c"/>
    <property type="match status" value="1"/>
</dbReference>
<dbReference type="Proteomes" id="UP000529637">
    <property type="component" value="Unassembled WGS sequence"/>
</dbReference>
<evidence type="ECO:0000313" key="4">
    <source>
        <dbReference type="Proteomes" id="UP000529637"/>
    </source>
</evidence>
<dbReference type="GO" id="GO:0032787">
    <property type="term" value="P:monocarboxylic acid metabolic process"/>
    <property type="evidence" value="ECO:0007669"/>
    <property type="project" value="UniProtKB-ARBA"/>
</dbReference>
<evidence type="ECO:0000259" key="2">
    <source>
        <dbReference type="SMART" id="SM00822"/>
    </source>
</evidence>
<accession>A0A7Y6NQF6</accession>
<comment type="caution">
    <text evidence="3">The sequence shown here is derived from an EMBL/GenBank/DDBJ whole genome shotgun (WGS) entry which is preliminary data.</text>
</comment>
<dbReference type="PRINTS" id="PR00080">
    <property type="entry name" value="SDRFAMILY"/>
</dbReference>
<organism evidence="3 4">
    <name type="scientific">Piscinibacter koreensis</name>
    <dbReference type="NCBI Taxonomy" id="2742824"/>
    <lineage>
        <taxon>Bacteria</taxon>
        <taxon>Pseudomonadati</taxon>
        <taxon>Pseudomonadota</taxon>
        <taxon>Betaproteobacteria</taxon>
        <taxon>Burkholderiales</taxon>
        <taxon>Sphaerotilaceae</taxon>
        <taxon>Piscinibacter</taxon>
    </lineage>
</organism>
<evidence type="ECO:0000313" key="3">
    <source>
        <dbReference type="EMBL" id="NUZ07441.1"/>
    </source>
</evidence>
<dbReference type="Gene3D" id="3.40.50.720">
    <property type="entry name" value="NAD(P)-binding Rossmann-like Domain"/>
    <property type="match status" value="1"/>
</dbReference>
<dbReference type="RefSeq" id="WP_176070292.1">
    <property type="nucleotide sequence ID" value="NZ_JABWMJ010000008.1"/>
</dbReference>
<name>A0A7Y6NQF6_9BURK</name>
<dbReference type="AlphaFoldDB" id="A0A7Y6NQF6"/>
<comment type="similarity">
    <text evidence="1">Belongs to the short-chain dehydrogenases/reductases (SDR) family.</text>
</comment>
<dbReference type="InterPro" id="IPR020904">
    <property type="entry name" value="Sc_DH/Rdtase_CS"/>
</dbReference>
<dbReference type="SMART" id="SM00822">
    <property type="entry name" value="PKS_KR"/>
    <property type="match status" value="1"/>
</dbReference>
<reference evidence="3 4" key="1">
    <citation type="submission" date="2020-06" db="EMBL/GenBank/DDBJ databases">
        <title>Schlegella sp. ID0723 isolated from air conditioner.</title>
        <authorList>
            <person name="Kim D.Y."/>
            <person name="Kim D.-U."/>
        </authorList>
    </citation>
    <scope>NUCLEOTIDE SEQUENCE [LARGE SCALE GENOMIC DNA]</scope>
    <source>
        <strain evidence="3 4">ID0723</strain>
    </source>
</reference>